<reference evidence="2" key="1">
    <citation type="submission" date="2022-11" db="EMBL/GenBank/DDBJ databases">
        <authorList>
            <person name="Morgan W.R."/>
            <person name="Tartar A."/>
        </authorList>
    </citation>
    <scope>NUCLEOTIDE SEQUENCE</scope>
    <source>
        <strain evidence="2">ARSEF 373</strain>
    </source>
</reference>
<name>A0AAV2YRL0_9STRA</name>
<gene>
    <name evidence="2" type="ORF">N0F65_000034</name>
</gene>
<comment type="caution">
    <text evidence="2">The sequence shown here is derived from an EMBL/GenBank/DDBJ whole genome shotgun (WGS) entry which is preliminary data.</text>
</comment>
<protein>
    <submittedName>
        <fullName evidence="2">Uncharacterized protein</fullName>
    </submittedName>
</protein>
<feature type="compositionally biased region" description="Low complexity" evidence="1">
    <location>
        <begin position="8"/>
        <end position="32"/>
    </location>
</feature>
<evidence type="ECO:0000256" key="1">
    <source>
        <dbReference type="SAM" id="MobiDB-lite"/>
    </source>
</evidence>
<organism evidence="2 3">
    <name type="scientific">Lagenidium giganteum</name>
    <dbReference type="NCBI Taxonomy" id="4803"/>
    <lineage>
        <taxon>Eukaryota</taxon>
        <taxon>Sar</taxon>
        <taxon>Stramenopiles</taxon>
        <taxon>Oomycota</taxon>
        <taxon>Peronosporomycetes</taxon>
        <taxon>Pythiales</taxon>
        <taxon>Pythiaceae</taxon>
    </lineage>
</organism>
<evidence type="ECO:0000313" key="2">
    <source>
        <dbReference type="EMBL" id="DAZ96039.1"/>
    </source>
</evidence>
<evidence type="ECO:0000313" key="3">
    <source>
        <dbReference type="Proteomes" id="UP001146120"/>
    </source>
</evidence>
<accession>A0AAV2YRL0</accession>
<sequence length="176" mass="20323">MQRHPSIRHNASARSISSSSTQTSTSISAVASRKTKEYAVEPRVRHIEQQLQDNLPTEWRTFAGPPMQMSYYNQRINTFRDNPQLQPPAAYVQWALKQLQNQLGKDAKHLTTQEMEEVIKQEWHTDATRCVWEARLNRHGSHDGPVVRRSQNGLIFVREQPRPGEHYVVDAMHGSK</sequence>
<keyword evidence="3" id="KW-1185">Reference proteome</keyword>
<proteinExistence type="predicted"/>
<feature type="region of interest" description="Disordered" evidence="1">
    <location>
        <begin position="1"/>
        <end position="35"/>
    </location>
</feature>
<reference evidence="2" key="2">
    <citation type="journal article" date="2023" name="Microbiol Resour">
        <title>Decontamination and Annotation of the Draft Genome Sequence of the Oomycete Lagenidium giganteum ARSEF 373.</title>
        <authorList>
            <person name="Morgan W.R."/>
            <person name="Tartar A."/>
        </authorList>
    </citation>
    <scope>NUCLEOTIDE SEQUENCE</scope>
    <source>
        <strain evidence="2">ARSEF 373</strain>
    </source>
</reference>
<dbReference type="Proteomes" id="UP001146120">
    <property type="component" value="Unassembled WGS sequence"/>
</dbReference>
<dbReference type="AlphaFoldDB" id="A0AAV2YRL0"/>
<dbReference type="EMBL" id="DAKRPA010000180">
    <property type="protein sequence ID" value="DAZ96039.1"/>
    <property type="molecule type" value="Genomic_DNA"/>
</dbReference>